<dbReference type="SUPFAM" id="SSF55729">
    <property type="entry name" value="Acyl-CoA N-acyltransferases (Nat)"/>
    <property type="match status" value="1"/>
</dbReference>
<proteinExistence type="predicted"/>
<feature type="domain" description="BioF2-like acetyltransferase" evidence="1">
    <location>
        <begin position="172"/>
        <end position="311"/>
    </location>
</feature>
<dbReference type="InterPro" id="IPR038740">
    <property type="entry name" value="BioF2-like_GNAT_dom"/>
</dbReference>
<dbReference type="InterPro" id="IPR016181">
    <property type="entry name" value="Acyl_CoA_acyltransferase"/>
</dbReference>
<dbReference type="Gene3D" id="3.40.630.30">
    <property type="match status" value="1"/>
</dbReference>
<sequence length="351" mass="41241">MKICIVTDIKDIYSEWLSLYENSELKSPFIHPSWVMSIIEETLSPEDEVKIITVEKNKSLIAIFPLFVRNERKFNVNVKILSHLSSNLADYSHCLIHKDYNNCDIFKKVCRYIRDNINFDIGDIDNLSSYDIDSRKLKAYLTSDIFNLSSSTSRSLTPKLRLKNWESTVNKKIKQDTKRCEKRLKEKGGVEVVHTNQISNDELEKLLELKNIAYPGNAFQKAKNVNFLKRLLRDTNFCKYICFSKLVFDGDIIACHFGFRTEERFYYYMPVFDGAYRSYAVGNQLLLKLIEFSETEGIQDFDFLRGDESYKFSWTNDFFWNERIIFSGNNNFIYKIFSLKCSLQKAKECLS</sequence>
<organism evidence="2">
    <name type="scientific">Vibrio parahaemolyticus</name>
    <dbReference type="NCBI Taxonomy" id="670"/>
    <lineage>
        <taxon>Bacteria</taxon>
        <taxon>Pseudomonadati</taxon>
        <taxon>Pseudomonadota</taxon>
        <taxon>Gammaproteobacteria</taxon>
        <taxon>Vibrionales</taxon>
        <taxon>Vibrionaceae</taxon>
        <taxon>Vibrio</taxon>
    </lineage>
</organism>
<reference evidence="2" key="1">
    <citation type="submission" date="2020-08" db="EMBL/GenBank/DDBJ databases">
        <title>Genetic structure, function and evolution of capsule biosynthesis loci in Vibrio parahaemolyticus.</title>
        <authorList>
            <person name="Li L."/>
            <person name="Bian S."/>
        </authorList>
    </citation>
    <scope>NUCLEOTIDE SEQUENCE</scope>
    <source>
        <strain evidence="2">VP62</strain>
    </source>
</reference>
<protein>
    <recommendedName>
        <fullName evidence="1">BioF2-like acetyltransferase domain-containing protein</fullName>
    </recommendedName>
</protein>
<name>A0A7M1W8H0_VIBPH</name>
<dbReference type="RefSeq" id="WP_062851626.1">
    <property type="nucleotide sequence ID" value="NZ_CP047985.1"/>
</dbReference>
<dbReference type="Pfam" id="PF13480">
    <property type="entry name" value="Acetyltransf_6"/>
    <property type="match status" value="1"/>
</dbReference>
<evidence type="ECO:0000259" key="1">
    <source>
        <dbReference type="Pfam" id="PF13480"/>
    </source>
</evidence>
<gene>
    <name evidence="2" type="ORF">VP62_00013</name>
</gene>
<dbReference type="AlphaFoldDB" id="A0A7M1W8H0"/>
<evidence type="ECO:0000313" key="2">
    <source>
        <dbReference type="EMBL" id="QOS23343.1"/>
    </source>
</evidence>
<dbReference type="EMBL" id="MT898239">
    <property type="protein sequence ID" value="QOS23343.1"/>
    <property type="molecule type" value="Genomic_DNA"/>
</dbReference>
<accession>A0A7M1W8H0</accession>